<reference evidence="1" key="2">
    <citation type="journal article" date="2013" name="Mar. Genomics">
        <title>Expression of sulfatases in Rhodopirellula baltica and the diversity of sulfatases in the genus Rhodopirellula.</title>
        <authorList>
            <person name="Wegner C.E."/>
            <person name="Richter-Heitmann T."/>
            <person name="Klindworth A."/>
            <person name="Klockow C."/>
            <person name="Richter M."/>
            <person name="Achstetter T."/>
            <person name="Glockner F.O."/>
            <person name="Harder J."/>
        </authorList>
    </citation>
    <scope>NUCLEOTIDE SEQUENCE [LARGE SCALE GENOMIC DNA]</scope>
    <source>
        <strain evidence="1">6C</strain>
    </source>
</reference>
<keyword evidence="2" id="KW-1185">Reference proteome</keyword>
<accession>M2A4D2</accession>
<dbReference type="AlphaFoldDB" id="M2A4D2"/>
<reference evidence="1" key="1">
    <citation type="submission" date="2012-11" db="EMBL/GenBank/DDBJ databases">
        <title>Permanent draft genomes of Rhodopirellula europaea strain SH398 and 6C.</title>
        <authorList>
            <person name="Richter M."/>
            <person name="Richter-Heitmann T."/>
            <person name="Frank C."/>
            <person name="Harder J."/>
            <person name="Glockner F.O."/>
        </authorList>
    </citation>
    <scope>NUCLEOTIDE SEQUENCE</scope>
    <source>
        <strain evidence="1">6C</strain>
    </source>
</reference>
<gene>
    <name evidence="1" type="ORF">RE6C_04858</name>
</gene>
<dbReference type="Proteomes" id="UP000011529">
    <property type="component" value="Unassembled WGS sequence"/>
</dbReference>
<evidence type="ECO:0000313" key="1">
    <source>
        <dbReference type="EMBL" id="EMB14436.1"/>
    </source>
</evidence>
<name>M2A4D2_9BACT</name>
<evidence type="ECO:0000313" key="2">
    <source>
        <dbReference type="Proteomes" id="UP000011529"/>
    </source>
</evidence>
<comment type="caution">
    <text evidence="1">The sequence shown here is derived from an EMBL/GenBank/DDBJ whole genome shotgun (WGS) entry which is preliminary data.</text>
</comment>
<dbReference type="EMBL" id="ANMO01000216">
    <property type="protein sequence ID" value="EMB14436.1"/>
    <property type="molecule type" value="Genomic_DNA"/>
</dbReference>
<organism evidence="1 2">
    <name type="scientific">Rhodopirellula europaea 6C</name>
    <dbReference type="NCBI Taxonomy" id="1263867"/>
    <lineage>
        <taxon>Bacteria</taxon>
        <taxon>Pseudomonadati</taxon>
        <taxon>Planctomycetota</taxon>
        <taxon>Planctomycetia</taxon>
        <taxon>Pirellulales</taxon>
        <taxon>Pirellulaceae</taxon>
        <taxon>Rhodopirellula</taxon>
    </lineage>
</organism>
<dbReference type="PATRIC" id="fig|1263867.3.peg.5214"/>
<sequence length="46" mass="4745">MDAGDSGLVPQAHPSWALMDIVCGGIIVRAARTAFACSQAAPVKFD</sequence>
<protein>
    <submittedName>
        <fullName evidence="1">Uncharacterized protein</fullName>
    </submittedName>
</protein>
<proteinExistence type="predicted"/>